<accession>A0A1Y2GD42</accession>
<dbReference type="InParanoid" id="A0A1Y2GD42"/>
<dbReference type="GeneID" id="33567151"/>
<feature type="region of interest" description="Disordered" evidence="1">
    <location>
        <begin position="131"/>
        <end position="158"/>
    </location>
</feature>
<feature type="compositionally biased region" description="Acidic residues" evidence="1">
    <location>
        <begin position="142"/>
        <end position="158"/>
    </location>
</feature>
<feature type="compositionally biased region" description="Low complexity" evidence="1">
    <location>
        <begin position="187"/>
        <end position="203"/>
    </location>
</feature>
<evidence type="ECO:0000313" key="3">
    <source>
        <dbReference type="Proteomes" id="UP000193648"/>
    </source>
</evidence>
<organism evidence="2 3">
    <name type="scientific">Lobosporangium transversale</name>
    <dbReference type="NCBI Taxonomy" id="64571"/>
    <lineage>
        <taxon>Eukaryota</taxon>
        <taxon>Fungi</taxon>
        <taxon>Fungi incertae sedis</taxon>
        <taxon>Mucoromycota</taxon>
        <taxon>Mortierellomycotina</taxon>
        <taxon>Mortierellomycetes</taxon>
        <taxon>Mortierellales</taxon>
        <taxon>Mortierellaceae</taxon>
        <taxon>Lobosporangium</taxon>
    </lineage>
</organism>
<dbReference type="AlphaFoldDB" id="A0A1Y2GD42"/>
<evidence type="ECO:0000256" key="1">
    <source>
        <dbReference type="SAM" id="MobiDB-lite"/>
    </source>
</evidence>
<dbReference type="RefSeq" id="XP_021878015.1">
    <property type="nucleotide sequence ID" value="XM_022025307.1"/>
</dbReference>
<proteinExistence type="predicted"/>
<dbReference type="EMBL" id="MCFF01000041">
    <property type="protein sequence ID" value="ORZ07508.1"/>
    <property type="molecule type" value="Genomic_DNA"/>
</dbReference>
<reference evidence="2 3" key="1">
    <citation type="submission" date="2016-07" db="EMBL/GenBank/DDBJ databases">
        <title>Pervasive Adenine N6-methylation of Active Genes in Fungi.</title>
        <authorList>
            <consortium name="DOE Joint Genome Institute"/>
            <person name="Mondo S.J."/>
            <person name="Dannebaum R.O."/>
            <person name="Kuo R.C."/>
            <person name="Labutti K."/>
            <person name="Haridas S."/>
            <person name="Kuo A."/>
            <person name="Salamov A."/>
            <person name="Ahrendt S.R."/>
            <person name="Lipzen A."/>
            <person name="Sullivan W."/>
            <person name="Andreopoulos W.B."/>
            <person name="Clum A."/>
            <person name="Lindquist E."/>
            <person name="Daum C."/>
            <person name="Ramamoorthy G.K."/>
            <person name="Gryganskyi A."/>
            <person name="Culley D."/>
            <person name="Magnuson J.K."/>
            <person name="James T.Y."/>
            <person name="O'Malley M.A."/>
            <person name="Stajich J.E."/>
            <person name="Spatafora J.W."/>
            <person name="Visel A."/>
            <person name="Grigoriev I.V."/>
        </authorList>
    </citation>
    <scope>NUCLEOTIDE SEQUENCE [LARGE SCALE GENOMIC DNA]</scope>
    <source>
        <strain evidence="2 3">NRRL 3116</strain>
    </source>
</reference>
<name>A0A1Y2GD42_9FUNG</name>
<protein>
    <submittedName>
        <fullName evidence="2">Uncharacterized protein</fullName>
    </submittedName>
</protein>
<evidence type="ECO:0000313" key="2">
    <source>
        <dbReference type="EMBL" id="ORZ07508.1"/>
    </source>
</evidence>
<feature type="region of interest" description="Disordered" evidence="1">
    <location>
        <begin position="180"/>
        <end position="214"/>
    </location>
</feature>
<dbReference type="Proteomes" id="UP000193648">
    <property type="component" value="Unassembled WGS sequence"/>
</dbReference>
<dbReference type="OrthoDB" id="2397721at2759"/>
<comment type="caution">
    <text evidence="2">The sequence shown here is derived from an EMBL/GenBank/DDBJ whole genome shotgun (WGS) entry which is preliminary data.</text>
</comment>
<sequence>MSVHSFFRENSDNVSAWTIQNFLHCYPSDLPKYCSSLSKIKSYKDIAVSIRKYCIQQMEFLGSTEGQTHVRTLEAKNRTRINTKLIQENELDLSQRDTISQQDAQLAPGQKDIPIETEILIQDEAQGIRSSKRLRVTQSISEESDDNIEEDEDHDDSEFGLVRDVLEDNSDDDVNAFLYGSQENEASSSTSSSSPLLRPSILPEDQSTCGKSKYQGRKKRFESLDMSRFWKLRSGRTVEEILFNGSLKKNAPVSIRSCTVNFDCSVTKALFSNEEWHELEEHNDFTFPRLATTITDYIMALRSAMLAGRHVTTVPLPDQDQFSCELIMTTCMRWARMYAKSPTPFTSRDLSESFWARSSWPLLKELFDDVSEIIMIDGEKAGLESKIRRNKSRRTESDASTRRRIGRKLDLVARNYLRKEDWFIVQFMNEWNPKAPKFLVEANVHLFRELHNIMVHRLQQAKNDDFQTRARFFSIYAGDRGFRTLELRAAGSRTYVALCKIHKCYSLPPFYDNLSKQFQSLTHILQLRVIQLCYIHFTTQSLILTRLFFLAVGLCFRNDISLPAGLEKPIRTQ</sequence>
<keyword evidence="3" id="KW-1185">Reference proteome</keyword>
<gene>
    <name evidence="2" type="ORF">BCR41DRAFT_360105</name>
</gene>